<dbReference type="InParanoid" id="J0L8G1"/>
<organism evidence="2 3">
    <name type="scientific">Auricularia subglabra (strain TFB-10046 / SS5)</name>
    <name type="common">White-rot fungus</name>
    <name type="synonym">Auricularia delicata (strain TFB10046)</name>
    <dbReference type="NCBI Taxonomy" id="717982"/>
    <lineage>
        <taxon>Eukaryota</taxon>
        <taxon>Fungi</taxon>
        <taxon>Dikarya</taxon>
        <taxon>Basidiomycota</taxon>
        <taxon>Agaricomycotina</taxon>
        <taxon>Agaricomycetes</taxon>
        <taxon>Auriculariales</taxon>
        <taxon>Auriculariaceae</taxon>
        <taxon>Auricularia</taxon>
    </lineage>
</organism>
<evidence type="ECO:0000313" key="2">
    <source>
        <dbReference type="EMBL" id="EJD32631.1"/>
    </source>
</evidence>
<reference evidence="3" key="1">
    <citation type="journal article" date="2012" name="Science">
        <title>The Paleozoic origin of enzymatic lignin decomposition reconstructed from 31 fungal genomes.</title>
        <authorList>
            <person name="Floudas D."/>
            <person name="Binder M."/>
            <person name="Riley R."/>
            <person name="Barry K."/>
            <person name="Blanchette R.A."/>
            <person name="Henrissat B."/>
            <person name="Martinez A.T."/>
            <person name="Otillar R."/>
            <person name="Spatafora J.W."/>
            <person name="Yadav J.S."/>
            <person name="Aerts A."/>
            <person name="Benoit I."/>
            <person name="Boyd A."/>
            <person name="Carlson A."/>
            <person name="Copeland A."/>
            <person name="Coutinho P.M."/>
            <person name="de Vries R.P."/>
            <person name="Ferreira P."/>
            <person name="Findley K."/>
            <person name="Foster B."/>
            <person name="Gaskell J."/>
            <person name="Glotzer D."/>
            <person name="Gorecki P."/>
            <person name="Heitman J."/>
            <person name="Hesse C."/>
            <person name="Hori C."/>
            <person name="Igarashi K."/>
            <person name="Jurgens J.A."/>
            <person name="Kallen N."/>
            <person name="Kersten P."/>
            <person name="Kohler A."/>
            <person name="Kuees U."/>
            <person name="Kumar T.K.A."/>
            <person name="Kuo A."/>
            <person name="LaButti K."/>
            <person name="Larrondo L.F."/>
            <person name="Lindquist E."/>
            <person name="Ling A."/>
            <person name="Lombard V."/>
            <person name="Lucas S."/>
            <person name="Lundell T."/>
            <person name="Martin R."/>
            <person name="McLaughlin D.J."/>
            <person name="Morgenstern I."/>
            <person name="Morin E."/>
            <person name="Murat C."/>
            <person name="Nagy L.G."/>
            <person name="Nolan M."/>
            <person name="Ohm R.A."/>
            <person name="Patyshakuliyeva A."/>
            <person name="Rokas A."/>
            <person name="Ruiz-Duenas F.J."/>
            <person name="Sabat G."/>
            <person name="Salamov A."/>
            <person name="Samejima M."/>
            <person name="Schmutz J."/>
            <person name="Slot J.C."/>
            <person name="St John F."/>
            <person name="Stenlid J."/>
            <person name="Sun H."/>
            <person name="Sun S."/>
            <person name="Syed K."/>
            <person name="Tsang A."/>
            <person name="Wiebenga A."/>
            <person name="Young D."/>
            <person name="Pisabarro A."/>
            <person name="Eastwood D.C."/>
            <person name="Martin F."/>
            <person name="Cullen D."/>
            <person name="Grigoriev I.V."/>
            <person name="Hibbett D.S."/>
        </authorList>
    </citation>
    <scope>NUCLEOTIDE SEQUENCE [LARGE SCALE GENOMIC DNA]</scope>
    <source>
        <strain evidence="3">TFB10046</strain>
    </source>
</reference>
<dbReference type="KEGG" id="adl:AURDEDRAFT_132065"/>
<feature type="compositionally biased region" description="Basic and acidic residues" evidence="1">
    <location>
        <begin position="310"/>
        <end position="322"/>
    </location>
</feature>
<keyword evidence="3" id="KW-1185">Reference proteome</keyword>
<feature type="compositionally biased region" description="Low complexity" evidence="1">
    <location>
        <begin position="19"/>
        <end position="34"/>
    </location>
</feature>
<proteinExistence type="predicted"/>
<protein>
    <submittedName>
        <fullName evidence="2">Uncharacterized protein</fullName>
    </submittedName>
</protein>
<feature type="region of interest" description="Disordered" evidence="1">
    <location>
        <begin position="302"/>
        <end position="363"/>
    </location>
</feature>
<dbReference type="EMBL" id="JH688785">
    <property type="protein sequence ID" value="EJD32631.1"/>
    <property type="molecule type" value="Genomic_DNA"/>
</dbReference>
<dbReference type="AlphaFoldDB" id="J0L8G1"/>
<feature type="region of interest" description="Disordered" evidence="1">
    <location>
        <begin position="1"/>
        <end position="39"/>
    </location>
</feature>
<accession>J0L8G1</accession>
<feature type="compositionally biased region" description="Basic and acidic residues" evidence="1">
    <location>
        <begin position="336"/>
        <end position="347"/>
    </location>
</feature>
<evidence type="ECO:0000313" key="3">
    <source>
        <dbReference type="Proteomes" id="UP000006514"/>
    </source>
</evidence>
<gene>
    <name evidence="2" type="ORF">AURDEDRAFT_132065</name>
</gene>
<sequence length="363" mass="40850">MADRESSASPPPKSRRSPSKSPSKTPTTPKKTPTCEAAHRARHLAAGTKADKILPFLCDPKNKKVKLHCLEPSSDVLSCTTCGGTAIVSWETAQSPGRRWYKCDTCAQEKRGANIDLGPFCVHDKKNEEFRTFKVMEKPRKTRAAGEAKVPAQSLDIKADPETRKDDQPRMKILTKDVKEKLLKQLDDALDDPPVKKRRPVRTEFVGIIETKKAQFEYECLQVPRQCFNWFALPEWLRDYLSETPNVALEVFNVEEDEWKGFGRISSFKNSHNPIRLRIIGSPGASLDEPIEIPTHRLTRLRSLTTSKKRAADTDSDSDHESKRHKTPPKSTTASIKREIKNEKKETVSGTKVKGKGAQPAKK</sequence>
<name>J0L8G1_AURST</name>
<dbReference type="Proteomes" id="UP000006514">
    <property type="component" value="Unassembled WGS sequence"/>
</dbReference>
<evidence type="ECO:0000256" key="1">
    <source>
        <dbReference type="SAM" id="MobiDB-lite"/>
    </source>
</evidence>